<reference evidence="3 4" key="1">
    <citation type="submission" date="2018-08" db="EMBL/GenBank/DDBJ databases">
        <title>A genome reference for cultivated species of the human gut microbiota.</title>
        <authorList>
            <person name="Zou Y."/>
            <person name="Xue W."/>
            <person name="Luo G."/>
        </authorList>
    </citation>
    <scope>NUCLEOTIDE SEQUENCE [LARGE SCALE GENOMIC DNA]</scope>
    <source>
        <strain evidence="3 4">AM42-17AT</strain>
    </source>
</reference>
<evidence type="ECO:0000259" key="2">
    <source>
        <dbReference type="Pfam" id="PF07693"/>
    </source>
</evidence>
<evidence type="ECO:0000256" key="1">
    <source>
        <dbReference type="SAM" id="Phobius"/>
    </source>
</evidence>
<organism evidence="3 4">
    <name type="scientific">Agathobacter rectalis</name>
    <dbReference type="NCBI Taxonomy" id="39491"/>
    <lineage>
        <taxon>Bacteria</taxon>
        <taxon>Bacillati</taxon>
        <taxon>Bacillota</taxon>
        <taxon>Clostridia</taxon>
        <taxon>Lachnospirales</taxon>
        <taxon>Lachnospiraceae</taxon>
        <taxon>Agathobacter</taxon>
    </lineage>
</organism>
<name>A0A413U7R8_9FIRM</name>
<evidence type="ECO:0000313" key="4">
    <source>
        <dbReference type="Proteomes" id="UP000286220"/>
    </source>
</evidence>
<keyword evidence="1" id="KW-1133">Transmembrane helix</keyword>
<proteinExistence type="predicted"/>
<comment type="caution">
    <text evidence="3">The sequence shown here is derived from an EMBL/GenBank/DDBJ whole genome shotgun (WGS) entry which is preliminary data.</text>
</comment>
<dbReference type="AlphaFoldDB" id="A0A413U7R8"/>
<sequence>MRLMKRVQSKNKRYFIYEAIFIILAFLVRNKGILADEGILEKINIAKQCFDVALSIVLSLFAGMLLVYKNRISIVISMIRFVNKILFLLIVLEILVSDDISGMKMWGMGFLLLVSMLAASVSLRKNKKYKDKTEPGEKLYHSREEQRNQLVKKIREDDDMETICVSAPWGSGKTFFIEKVCDELDEYPILTINAMDMEDQQKLYQYVLNCISELLDERGYYTGFNSEWHKYVSAFSKVLFGKNDLLNQIFSAGASDYRNQKIVLNEIFEKAFKEQKLVIIVDDLERCIVEKAKQYLQFIKEISTFPRTMVIFLADYQKLISNEIITQEAANKFITEIMVLREASCDEIQQELKNKYDFNMDKEIVYFNECFESDLRMLQITETMMKTSGGSINSGETEKKKARWEKAEKFFRGSLANPRNYIAIAGKIEERKRIVDTYVEDKQGYLNWIQATHQIFIISWMQVVMSDEFTKLFEIGVKKYVENNLYEPLSEKTYALSVLTEHLWGRNEQYRYDDYQVEQRYIFADHILQCSSSISEDVVSYRTDDEKCIYDAEHSLPLNEKYEGYLRIRGILGNGNDTDMDTKNRLVRKTIAQMKESLHRKQLVHELMNLCDNRVMINHQPPCTLFSDVYGVLKEMDGSDIMGAQGWKNQLLTAQVYYYNMSGWKTMRTYRDAWMENSSDIDARLEWDTEDKIQHAIDCLKNELCEAEQILIANEAIAYPDVHKIILNCEIGIKQMQALLEIRKLLENNDSKQMMGEKEVLNILDEILNSFCTEKNRVRWDFDEIKVCINAVEKMDNPSIALQSVEKLHEIVTYISRLNPEWKYIALLRSRLFALQKKLQKEVK</sequence>
<dbReference type="RefSeq" id="WP_118332180.1">
    <property type="nucleotide sequence ID" value="NZ_QSFZ01000002.1"/>
</dbReference>
<keyword evidence="1" id="KW-0812">Transmembrane</keyword>
<feature type="domain" description="KAP NTPase" evidence="2">
    <location>
        <begin position="146"/>
        <end position="328"/>
    </location>
</feature>
<feature type="transmembrane region" description="Helical" evidence="1">
    <location>
        <begin position="103"/>
        <end position="123"/>
    </location>
</feature>
<dbReference type="Gene3D" id="3.40.50.300">
    <property type="entry name" value="P-loop containing nucleotide triphosphate hydrolases"/>
    <property type="match status" value="1"/>
</dbReference>
<dbReference type="InterPro" id="IPR027417">
    <property type="entry name" value="P-loop_NTPase"/>
</dbReference>
<keyword evidence="1" id="KW-0472">Membrane</keyword>
<evidence type="ECO:0000313" key="3">
    <source>
        <dbReference type="EMBL" id="RHA93884.1"/>
    </source>
</evidence>
<dbReference type="Proteomes" id="UP000286220">
    <property type="component" value="Unassembled WGS sequence"/>
</dbReference>
<dbReference type="EMBL" id="QSFZ01000002">
    <property type="protein sequence ID" value="RHA93884.1"/>
    <property type="molecule type" value="Genomic_DNA"/>
</dbReference>
<accession>A0A413U7R8</accession>
<feature type="transmembrane region" description="Helical" evidence="1">
    <location>
        <begin position="79"/>
        <end position="97"/>
    </location>
</feature>
<gene>
    <name evidence="3" type="ORF">DW912_02360</name>
</gene>
<dbReference type="InterPro" id="IPR011646">
    <property type="entry name" value="KAP_P-loop"/>
</dbReference>
<feature type="transmembrane region" description="Helical" evidence="1">
    <location>
        <begin position="45"/>
        <end position="67"/>
    </location>
</feature>
<protein>
    <submittedName>
        <fullName evidence="3">AAA family ATPase</fullName>
    </submittedName>
</protein>
<dbReference type="SUPFAM" id="SSF52540">
    <property type="entry name" value="P-loop containing nucleoside triphosphate hydrolases"/>
    <property type="match status" value="1"/>
</dbReference>
<dbReference type="Pfam" id="PF07693">
    <property type="entry name" value="KAP_NTPase"/>
    <property type="match status" value="1"/>
</dbReference>